<dbReference type="InterPro" id="IPR051267">
    <property type="entry name" value="STEAP_metalloreductase"/>
</dbReference>
<dbReference type="EMBL" id="VDGT01000025">
    <property type="protein sequence ID" value="TNM26057.1"/>
    <property type="molecule type" value="Genomic_DNA"/>
</dbReference>
<name>A0A5C4UQZ8_9ACTN</name>
<feature type="domain" description="Pyrroline-5-carboxylate reductase catalytic N-terminal" evidence="2">
    <location>
        <begin position="2"/>
        <end position="95"/>
    </location>
</feature>
<dbReference type="AlphaFoldDB" id="A0A5C4UQZ8"/>
<dbReference type="PANTHER" id="PTHR14239">
    <property type="entry name" value="DUDULIN-RELATED"/>
    <property type="match status" value="1"/>
</dbReference>
<dbReference type="RefSeq" id="WP_139649229.1">
    <property type="nucleotide sequence ID" value="NZ_BAAAZS010000037.1"/>
</dbReference>
<dbReference type="SUPFAM" id="SSF51735">
    <property type="entry name" value="NAD(P)-binding Rossmann-fold domains"/>
    <property type="match status" value="1"/>
</dbReference>
<dbReference type="OrthoDB" id="5738121at2"/>
<dbReference type="InterPro" id="IPR028939">
    <property type="entry name" value="P5C_Rdtase_cat_N"/>
</dbReference>
<evidence type="ECO:0000313" key="4">
    <source>
        <dbReference type="Proteomes" id="UP000311713"/>
    </source>
</evidence>
<dbReference type="GO" id="GO:0016491">
    <property type="term" value="F:oxidoreductase activity"/>
    <property type="evidence" value="ECO:0007669"/>
    <property type="project" value="UniProtKB-KW"/>
</dbReference>
<sequence length="217" mass="21761">MRIGILGTGTLAAALGEGWVRAGHEVAVGGRSRDRAEALAARLGHGTRAVTPREAATGRDAVLLAVAWDGVEEMLERAGAQEGSLAGTPLIDPTNAVAHGVGVLLTERGASMAGRIAALAPDARVVKAFHLFPADQWTSPPEDGRPGVTVAMCGDDPAALGVVGELARDVGGTPAVLGPLDRARQLEEAGGFVIGLAFAGFAPDSAVPGAPPSATEG</sequence>
<accession>A0A5C4UQZ8</accession>
<protein>
    <submittedName>
        <fullName evidence="3">NADP oxidoreductase</fullName>
    </submittedName>
</protein>
<organism evidence="3 4">
    <name type="scientific">Streptomyces sedi</name>
    <dbReference type="NCBI Taxonomy" id="555059"/>
    <lineage>
        <taxon>Bacteria</taxon>
        <taxon>Bacillati</taxon>
        <taxon>Actinomycetota</taxon>
        <taxon>Actinomycetes</taxon>
        <taxon>Kitasatosporales</taxon>
        <taxon>Streptomycetaceae</taxon>
        <taxon>Streptomyces</taxon>
    </lineage>
</organism>
<reference evidence="3 4" key="1">
    <citation type="submission" date="2019-06" db="EMBL/GenBank/DDBJ databases">
        <title>Draft genome of Streptomyces sedi sp. JCM16909.</title>
        <authorList>
            <person name="Klykleung N."/>
            <person name="Tanasupawat S."/>
            <person name="Kudo T."/>
            <person name="Yuki M."/>
            <person name="Ohkuma M."/>
        </authorList>
    </citation>
    <scope>NUCLEOTIDE SEQUENCE [LARGE SCALE GENOMIC DNA]</scope>
    <source>
        <strain evidence="3 4">JCM 16909</strain>
    </source>
</reference>
<dbReference type="Pfam" id="PF03807">
    <property type="entry name" value="F420_oxidored"/>
    <property type="match status" value="1"/>
</dbReference>
<dbReference type="InterPro" id="IPR036291">
    <property type="entry name" value="NAD(P)-bd_dom_sf"/>
</dbReference>
<comment type="caution">
    <text evidence="3">The sequence shown here is derived from an EMBL/GenBank/DDBJ whole genome shotgun (WGS) entry which is preliminary data.</text>
</comment>
<evidence type="ECO:0000313" key="3">
    <source>
        <dbReference type="EMBL" id="TNM26057.1"/>
    </source>
</evidence>
<keyword evidence="4" id="KW-1185">Reference proteome</keyword>
<dbReference type="Proteomes" id="UP000311713">
    <property type="component" value="Unassembled WGS sequence"/>
</dbReference>
<proteinExistence type="predicted"/>
<keyword evidence="1" id="KW-0560">Oxidoreductase</keyword>
<gene>
    <name evidence="3" type="ORF">FH715_25140</name>
</gene>
<evidence type="ECO:0000256" key="1">
    <source>
        <dbReference type="ARBA" id="ARBA00023002"/>
    </source>
</evidence>
<dbReference type="Gene3D" id="3.40.50.720">
    <property type="entry name" value="NAD(P)-binding Rossmann-like Domain"/>
    <property type="match status" value="1"/>
</dbReference>
<evidence type="ECO:0000259" key="2">
    <source>
        <dbReference type="Pfam" id="PF03807"/>
    </source>
</evidence>